<dbReference type="Gene3D" id="3.20.20.140">
    <property type="entry name" value="Metal-dependent hydrolases"/>
    <property type="match status" value="1"/>
</dbReference>
<evidence type="ECO:0000256" key="7">
    <source>
        <dbReference type="ARBA" id="ARBA00048787"/>
    </source>
</evidence>
<comment type="catalytic activity">
    <reaction evidence="7">
        <text>N(6)-methyl-AMP + H2O + H(+) = IMP + methylamine</text>
        <dbReference type="Rhea" id="RHEA:16001"/>
        <dbReference type="ChEBI" id="CHEBI:15377"/>
        <dbReference type="ChEBI" id="CHEBI:15378"/>
        <dbReference type="ChEBI" id="CHEBI:58053"/>
        <dbReference type="ChEBI" id="CHEBI:59338"/>
        <dbReference type="ChEBI" id="CHEBI:144842"/>
    </reaction>
    <physiologicalReaction direction="left-to-right" evidence="7">
        <dbReference type="Rhea" id="RHEA:16002"/>
    </physiologicalReaction>
</comment>
<keyword evidence="4" id="KW-0378">Hydrolase</keyword>
<gene>
    <name evidence="9" type="ORF">ACH5RR_017641</name>
</gene>
<dbReference type="EMBL" id="JBJUIK010000008">
    <property type="protein sequence ID" value="KAL3519492.1"/>
    <property type="molecule type" value="Genomic_DNA"/>
</dbReference>
<evidence type="ECO:0000256" key="4">
    <source>
        <dbReference type="ARBA" id="ARBA00022801"/>
    </source>
</evidence>
<evidence type="ECO:0000256" key="1">
    <source>
        <dbReference type="ARBA" id="ARBA00001947"/>
    </source>
</evidence>
<comment type="caution">
    <text evidence="9">The sequence shown here is derived from an EMBL/GenBank/DDBJ whole genome shotgun (WGS) entry which is preliminary data.</text>
</comment>
<accession>A0ABD2ZJ49</accession>
<keyword evidence="5" id="KW-0862">Zinc</keyword>
<dbReference type="GO" id="GO:0046872">
    <property type="term" value="F:metal ion binding"/>
    <property type="evidence" value="ECO:0007669"/>
    <property type="project" value="UniProtKB-KW"/>
</dbReference>
<dbReference type="GO" id="GO:0016787">
    <property type="term" value="F:hydrolase activity"/>
    <property type="evidence" value="ECO:0007669"/>
    <property type="project" value="UniProtKB-KW"/>
</dbReference>
<keyword evidence="10" id="KW-1185">Reference proteome</keyword>
<dbReference type="InterPro" id="IPR032466">
    <property type="entry name" value="Metal_Hydrolase"/>
</dbReference>
<keyword evidence="3" id="KW-0479">Metal-binding</keyword>
<dbReference type="Pfam" id="PF00962">
    <property type="entry name" value="A_deaminase"/>
    <property type="match status" value="1"/>
</dbReference>
<organism evidence="9 10">
    <name type="scientific">Cinchona calisaya</name>
    <dbReference type="NCBI Taxonomy" id="153742"/>
    <lineage>
        <taxon>Eukaryota</taxon>
        <taxon>Viridiplantae</taxon>
        <taxon>Streptophyta</taxon>
        <taxon>Embryophyta</taxon>
        <taxon>Tracheophyta</taxon>
        <taxon>Spermatophyta</taxon>
        <taxon>Magnoliopsida</taxon>
        <taxon>eudicotyledons</taxon>
        <taxon>Gunneridae</taxon>
        <taxon>Pentapetalae</taxon>
        <taxon>asterids</taxon>
        <taxon>lamiids</taxon>
        <taxon>Gentianales</taxon>
        <taxon>Rubiaceae</taxon>
        <taxon>Cinchonoideae</taxon>
        <taxon>Cinchoneae</taxon>
        <taxon>Cinchona</taxon>
    </lineage>
</organism>
<sequence length="100" mass="11399">MSVIVNAFSLIYFFSLYNHNFPLAPDLYNSEHPITLCTDDIGVFSTSLSHEYNLAASTFGLAKKEMYRLARNAINFIFAGSQLKEELEEMFAFTSKELEI</sequence>
<comment type="cofactor">
    <cofactor evidence="1">
        <name>Zn(2+)</name>
        <dbReference type="ChEBI" id="CHEBI:29105"/>
    </cofactor>
</comment>
<feature type="domain" description="Adenosine deaminase" evidence="8">
    <location>
        <begin position="26"/>
        <end position="89"/>
    </location>
</feature>
<evidence type="ECO:0000313" key="9">
    <source>
        <dbReference type="EMBL" id="KAL3519492.1"/>
    </source>
</evidence>
<reference evidence="9 10" key="1">
    <citation type="submission" date="2024-11" db="EMBL/GenBank/DDBJ databases">
        <title>A near-complete genome assembly of Cinchona calisaya.</title>
        <authorList>
            <person name="Lian D.C."/>
            <person name="Zhao X.W."/>
            <person name="Wei L."/>
        </authorList>
    </citation>
    <scope>NUCLEOTIDE SEQUENCE [LARGE SCALE GENOMIC DNA]</scope>
    <source>
        <tissue evidence="9">Nenye</tissue>
    </source>
</reference>
<evidence type="ECO:0000256" key="3">
    <source>
        <dbReference type="ARBA" id="ARBA00022723"/>
    </source>
</evidence>
<name>A0ABD2ZJ49_9GENT</name>
<evidence type="ECO:0000256" key="5">
    <source>
        <dbReference type="ARBA" id="ARBA00022833"/>
    </source>
</evidence>
<dbReference type="SUPFAM" id="SSF51556">
    <property type="entry name" value="Metallo-dependent hydrolases"/>
    <property type="match status" value="1"/>
</dbReference>
<keyword evidence="6" id="KW-0546">Nucleotide metabolism</keyword>
<dbReference type="PANTHER" id="PTHR11409:SF42">
    <property type="entry name" value="ADENOSINE DEAMINASE-LIKE PROTEIN"/>
    <property type="match status" value="1"/>
</dbReference>
<evidence type="ECO:0000313" key="10">
    <source>
        <dbReference type="Proteomes" id="UP001630127"/>
    </source>
</evidence>
<comment type="similarity">
    <text evidence="2">Belongs to the metallo-dependent hydrolases superfamily. Adenosine and AMP deaminases family.</text>
</comment>
<proteinExistence type="inferred from homology"/>
<protein>
    <recommendedName>
        <fullName evidence="8">Adenosine deaminase domain-containing protein</fullName>
    </recommendedName>
</protein>
<dbReference type="PANTHER" id="PTHR11409">
    <property type="entry name" value="ADENOSINE DEAMINASE"/>
    <property type="match status" value="1"/>
</dbReference>
<dbReference type="InterPro" id="IPR001365">
    <property type="entry name" value="A_deaminase_dom"/>
</dbReference>
<dbReference type="GO" id="GO:0009117">
    <property type="term" value="P:nucleotide metabolic process"/>
    <property type="evidence" value="ECO:0007669"/>
    <property type="project" value="UniProtKB-KW"/>
</dbReference>
<evidence type="ECO:0000256" key="2">
    <source>
        <dbReference type="ARBA" id="ARBA00006676"/>
    </source>
</evidence>
<dbReference type="InterPro" id="IPR006330">
    <property type="entry name" value="Ado/ade_deaminase"/>
</dbReference>
<dbReference type="AlphaFoldDB" id="A0ABD2ZJ49"/>
<dbReference type="Proteomes" id="UP001630127">
    <property type="component" value="Unassembled WGS sequence"/>
</dbReference>
<evidence type="ECO:0000259" key="8">
    <source>
        <dbReference type="Pfam" id="PF00962"/>
    </source>
</evidence>
<evidence type="ECO:0000256" key="6">
    <source>
        <dbReference type="ARBA" id="ARBA00023080"/>
    </source>
</evidence>